<dbReference type="Proteomes" id="UP001231189">
    <property type="component" value="Unassembled WGS sequence"/>
</dbReference>
<keyword evidence="4" id="KW-1185">Reference proteome</keyword>
<name>A0AAD8SIC5_LOLMU</name>
<sequence>MEESFLAFSSSFDPPAVDRATDRYAPWALLDTNAYFVTEDNDTTAEAITSTGRTVKVTFCLADPPGISYFCVHGPDFQREDFLMEPQVLSSSKNLVLLRVAFTVEPQRNSSHAEFFVYKAGRGNPPSLTPIPNTPAITINSTHPHVCVMPFDDDDGESFLLADLCMTRPRSTYKLHVFSSKTGGWTTTPLQLQIPPGRVFQEDLPSPYIDKVIDLGGGVVGWVDLWRGIVRCNVFDDNPVLSLIPIPILDPNPKRQGDARPVRNVDSCNGFIRFIELDIRVKKVPRKMTKDLDTVDIIYDSELLFHDDDGGKPAEHYLVDDGWKLRSCYRHASWDYWRKGHIVDIDEVLVDNPDHYVLLPRLWDAEAGRSTLRNMYSAYPVLALDGDDVVYLMSKDVEPHDKNAWMVGVHLRNKTVEVVLPVSSERARLFKQSVITCEFSEYLNAAPSTRAKEVTEGAPNGSQNYHLPSDSSITPNNLQNVWNSGYYHNGCFYGYADGAHPNNTYDDYQHPTLWPAIQPNSTSSESVAKTQWVSIQIGKYVNMKFSNAPI</sequence>
<feature type="domain" description="DUF1618" evidence="2">
    <location>
        <begin position="222"/>
        <end position="391"/>
    </location>
</feature>
<evidence type="ECO:0000313" key="4">
    <source>
        <dbReference type="Proteomes" id="UP001231189"/>
    </source>
</evidence>
<organism evidence="3 4">
    <name type="scientific">Lolium multiflorum</name>
    <name type="common">Italian ryegrass</name>
    <name type="synonym">Lolium perenne subsp. multiflorum</name>
    <dbReference type="NCBI Taxonomy" id="4521"/>
    <lineage>
        <taxon>Eukaryota</taxon>
        <taxon>Viridiplantae</taxon>
        <taxon>Streptophyta</taxon>
        <taxon>Embryophyta</taxon>
        <taxon>Tracheophyta</taxon>
        <taxon>Spermatophyta</taxon>
        <taxon>Magnoliopsida</taxon>
        <taxon>Liliopsida</taxon>
        <taxon>Poales</taxon>
        <taxon>Poaceae</taxon>
        <taxon>BOP clade</taxon>
        <taxon>Pooideae</taxon>
        <taxon>Poodae</taxon>
        <taxon>Poeae</taxon>
        <taxon>Poeae Chloroplast Group 2 (Poeae type)</taxon>
        <taxon>Loliodinae</taxon>
        <taxon>Loliinae</taxon>
        <taxon>Lolium</taxon>
    </lineage>
</organism>
<reference evidence="3" key="1">
    <citation type="submission" date="2023-07" db="EMBL/GenBank/DDBJ databases">
        <title>A chromosome-level genome assembly of Lolium multiflorum.</title>
        <authorList>
            <person name="Chen Y."/>
            <person name="Copetti D."/>
            <person name="Kolliker R."/>
            <person name="Studer B."/>
        </authorList>
    </citation>
    <scope>NUCLEOTIDE SEQUENCE</scope>
    <source>
        <strain evidence="3">02402/16</strain>
        <tissue evidence="3">Leaf</tissue>
    </source>
</reference>
<dbReference type="PANTHER" id="PTHR33074">
    <property type="entry name" value="EXPRESSED PROTEIN-RELATED"/>
    <property type="match status" value="1"/>
</dbReference>
<dbReference type="PANTHER" id="PTHR33074:SF122">
    <property type="entry name" value="DUF1618 DOMAIN-CONTAINING PROTEIN"/>
    <property type="match status" value="1"/>
</dbReference>
<accession>A0AAD8SIC5</accession>
<evidence type="ECO:0000259" key="2">
    <source>
        <dbReference type="Pfam" id="PF07762"/>
    </source>
</evidence>
<proteinExistence type="predicted"/>
<dbReference type="EMBL" id="JAUUTY010000004">
    <property type="protein sequence ID" value="KAK1652716.1"/>
    <property type="molecule type" value="Genomic_DNA"/>
</dbReference>
<feature type="compositionally biased region" description="Polar residues" evidence="1">
    <location>
        <begin position="460"/>
        <end position="470"/>
    </location>
</feature>
<protein>
    <recommendedName>
        <fullName evidence="2">DUF1618 domain-containing protein</fullName>
    </recommendedName>
</protein>
<feature type="region of interest" description="Disordered" evidence="1">
    <location>
        <begin position="450"/>
        <end position="470"/>
    </location>
</feature>
<gene>
    <name evidence="3" type="ORF">QYE76_070521</name>
</gene>
<comment type="caution">
    <text evidence="3">The sequence shown here is derived from an EMBL/GenBank/DDBJ whole genome shotgun (WGS) entry which is preliminary data.</text>
</comment>
<evidence type="ECO:0000256" key="1">
    <source>
        <dbReference type="SAM" id="MobiDB-lite"/>
    </source>
</evidence>
<evidence type="ECO:0000313" key="3">
    <source>
        <dbReference type="EMBL" id="KAK1652716.1"/>
    </source>
</evidence>
<dbReference type="Pfam" id="PF07762">
    <property type="entry name" value="DUF1618"/>
    <property type="match status" value="1"/>
</dbReference>
<dbReference type="InterPro" id="IPR011676">
    <property type="entry name" value="DUF1618"/>
</dbReference>
<dbReference type="AlphaFoldDB" id="A0AAD8SIC5"/>